<proteinExistence type="predicted"/>
<name>A0A942DWF1_9HYPH</name>
<evidence type="ECO:0000256" key="1">
    <source>
        <dbReference type="SAM" id="MobiDB-lite"/>
    </source>
</evidence>
<gene>
    <name evidence="2" type="ORF">KEU06_06240</name>
</gene>
<keyword evidence="3" id="KW-1185">Reference proteome</keyword>
<evidence type="ECO:0000313" key="3">
    <source>
        <dbReference type="Proteomes" id="UP000680348"/>
    </source>
</evidence>
<dbReference type="AlphaFoldDB" id="A0A942DWF1"/>
<protein>
    <submittedName>
        <fullName evidence="2">Uncharacterized protein</fullName>
    </submittedName>
</protein>
<comment type="caution">
    <text evidence="2">The sequence shown here is derived from an EMBL/GenBank/DDBJ whole genome shotgun (WGS) entry which is preliminary data.</text>
</comment>
<dbReference type="RefSeq" id="WP_188253793.1">
    <property type="nucleotide sequence ID" value="NZ_JABVCF010000003.1"/>
</dbReference>
<evidence type="ECO:0000313" key="2">
    <source>
        <dbReference type="EMBL" id="MBS3648223.1"/>
    </source>
</evidence>
<dbReference type="EMBL" id="JAGWCR010000003">
    <property type="protein sequence ID" value="MBS3648223.1"/>
    <property type="molecule type" value="Genomic_DNA"/>
</dbReference>
<sequence>MGAKKRGTKASDVARDDSEKAEKLLNSSDEQVAAAEAEAAPAELESVSEGRFEQMVSETLDTVGGKMLFKMRIDGEPGGEHVAAAAVGEGDDQHFLILSMPLEGGELQVEEAAESANPVAKIAASYAGIAEKLDDAA</sequence>
<dbReference type="Proteomes" id="UP000680348">
    <property type="component" value="Unassembled WGS sequence"/>
</dbReference>
<feature type="compositionally biased region" description="Basic and acidic residues" evidence="1">
    <location>
        <begin position="12"/>
        <end position="23"/>
    </location>
</feature>
<feature type="compositionally biased region" description="Low complexity" evidence="1">
    <location>
        <begin position="33"/>
        <end position="45"/>
    </location>
</feature>
<accession>A0A942DWF1</accession>
<feature type="region of interest" description="Disordered" evidence="1">
    <location>
        <begin position="1"/>
        <end position="50"/>
    </location>
</feature>
<organism evidence="2 3">
    <name type="scientific">Pseudaminobacter soli</name>
    <name type="common">ex Zhang et al. 2022</name>
    <dbReference type="NCBI Taxonomy" id="2831468"/>
    <lineage>
        <taxon>Bacteria</taxon>
        <taxon>Pseudomonadati</taxon>
        <taxon>Pseudomonadota</taxon>
        <taxon>Alphaproteobacteria</taxon>
        <taxon>Hyphomicrobiales</taxon>
        <taxon>Phyllobacteriaceae</taxon>
        <taxon>Pseudaminobacter</taxon>
    </lineage>
</organism>
<reference evidence="2" key="1">
    <citation type="submission" date="2021-04" db="EMBL/GenBank/DDBJ databases">
        <title>Pseudaminobacter soli sp. nov., isolated from paddy soil contaminated by heavy metals.</title>
        <authorList>
            <person name="Zhang K."/>
        </authorList>
    </citation>
    <scope>NUCLEOTIDE SEQUENCE</scope>
    <source>
        <strain evidence="2">19-2017</strain>
    </source>
</reference>